<reference evidence="2" key="1">
    <citation type="submission" date="2015-04" db="EMBL/GenBank/DDBJ databases">
        <authorList>
            <person name="Schardt J."/>
            <person name="Mueller-Herbst S."/>
            <person name="Scherer S."/>
            <person name="Huptas C."/>
        </authorList>
    </citation>
    <scope>NUCLEOTIDE SEQUENCE [LARGE SCALE GENOMIC DNA]</scope>
    <source>
        <strain evidence="2">Kiel-L1</strain>
    </source>
</reference>
<evidence type="ECO:0000313" key="2">
    <source>
        <dbReference type="Proteomes" id="UP000257055"/>
    </source>
</evidence>
<gene>
    <name evidence="1" type="ORF">UR08_09860</name>
</gene>
<sequence length="81" mass="9349">MINDPKLCAYQLLMYFTKSRKLTLSSEQLPGHLQLFTHKAIFEILTALLEYGFVFKVYSSKGSTVSYYLTHRGERLVGNIK</sequence>
<evidence type="ECO:0008006" key="3">
    <source>
        <dbReference type="Google" id="ProtNLM"/>
    </source>
</evidence>
<dbReference type="AlphaFoldDB" id="A0A3D8TR06"/>
<dbReference type="SUPFAM" id="SSF46785">
    <property type="entry name" value="Winged helix' DNA-binding domain"/>
    <property type="match status" value="1"/>
</dbReference>
<protein>
    <recommendedName>
        <fullName evidence="3">DUF4364 domain-containing protein</fullName>
    </recommendedName>
</protein>
<accession>A0A3D8TR06</accession>
<evidence type="ECO:0000313" key="1">
    <source>
        <dbReference type="EMBL" id="RDX01230.1"/>
    </source>
</evidence>
<dbReference type="EMBL" id="LARY01000002">
    <property type="protein sequence ID" value="RDX01230.1"/>
    <property type="molecule type" value="Genomic_DNA"/>
</dbReference>
<dbReference type="RefSeq" id="WP_115753482.1">
    <property type="nucleotide sequence ID" value="NZ_LARY01000002.1"/>
</dbReference>
<comment type="caution">
    <text evidence="1">The sequence shown here is derived from an EMBL/GenBank/DDBJ whole genome shotgun (WGS) entry which is preliminary data.</text>
</comment>
<keyword evidence="2" id="KW-1185">Reference proteome</keyword>
<organism evidence="1 2">
    <name type="scientific">Listeria kieliensis</name>
    <dbReference type="NCBI Taxonomy" id="1621700"/>
    <lineage>
        <taxon>Bacteria</taxon>
        <taxon>Bacillati</taxon>
        <taxon>Bacillota</taxon>
        <taxon>Bacilli</taxon>
        <taxon>Bacillales</taxon>
        <taxon>Listeriaceae</taxon>
        <taxon>Listeria</taxon>
    </lineage>
</organism>
<dbReference type="InterPro" id="IPR036390">
    <property type="entry name" value="WH_DNA-bd_sf"/>
</dbReference>
<proteinExistence type="predicted"/>
<name>A0A3D8TR06_9LIST</name>
<dbReference type="Proteomes" id="UP000257055">
    <property type="component" value="Unassembled WGS sequence"/>
</dbReference>